<dbReference type="Pfam" id="PF22653">
    <property type="entry name" value="DUF7007"/>
    <property type="match status" value="1"/>
</dbReference>
<dbReference type="InterPro" id="IPR054276">
    <property type="entry name" value="DUF7007"/>
</dbReference>
<organism evidence="2 3">
    <name type="scientific">Ktedonospora formicarum</name>
    <dbReference type="NCBI Taxonomy" id="2778364"/>
    <lineage>
        <taxon>Bacteria</taxon>
        <taxon>Bacillati</taxon>
        <taxon>Chloroflexota</taxon>
        <taxon>Ktedonobacteria</taxon>
        <taxon>Ktedonobacterales</taxon>
        <taxon>Ktedonobacteraceae</taxon>
        <taxon>Ktedonospora</taxon>
    </lineage>
</organism>
<feature type="domain" description="DUF7007" evidence="1">
    <location>
        <begin position="2"/>
        <end position="102"/>
    </location>
</feature>
<name>A0A8J3HU16_9CHLR</name>
<protein>
    <recommendedName>
        <fullName evidence="1">DUF7007 domain-containing protein</fullName>
    </recommendedName>
</protein>
<evidence type="ECO:0000313" key="2">
    <source>
        <dbReference type="EMBL" id="GHO41971.1"/>
    </source>
</evidence>
<sequence>MQTPWGESITNQQLEEGVFWVTTNEAGGILVESQHAQVLLSAKACSIGRPWCDFLAFEQDHAMLVVFYEQPHLYPWVEEELSAKLAEDCLRLDFPNYFRTHEKMELCLMK</sequence>
<evidence type="ECO:0000259" key="1">
    <source>
        <dbReference type="Pfam" id="PF22653"/>
    </source>
</evidence>
<dbReference type="RefSeq" id="WP_220191569.1">
    <property type="nucleotide sequence ID" value="NZ_BNJF01000001.1"/>
</dbReference>
<comment type="caution">
    <text evidence="2">The sequence shown here is derived from an EMBL/GenBank/DDBJ whole genome shotgun (WGS) entry which is preliminary data.</text>
</comment>
<accession>A0A8J3HU16</accession>
<gene>
    <name evidence="2" type="ORF">KSX_01340</name>
</gene>
<reference evidence="2" key="1">
    <citation type="submission" date="2020-10" db="EMBL/GenBank/DDBJ databases">
        <title>Taxonomic study of unclassified bacteria belonging to the class Ktedonobacteria.</title>
        <authorList>
            <person name="Yabe S."/>
            <person name="Wang C.M."/>
            <person name="Zheng Y."/>
            <person name="Sakai Y."/>
            <person name="Cavaletti L."/>
            <person name="Monciardini P."/>
            <person name="Donadio S."/>
        </authorList>
    </citation>
    <scope>NUCLEOTIDE SEQUENCE</scope>
    <source>
        <strain evidence="2">SOSP1-1</strain>
    </source>
</reference>
<dbReference type="AlphaFoldDB" id="A0A8J3HU16"/>
<dbReference type="EMBL" id="BNJF01000001">
    <property type="protein sequence ID" value="GHO41971.1"/>
    <property type="molecule type" value="Genomic_DNA"/>
</dbReference>
<keyword evidence="3" id="KW-1185">Reference proteome</keyword>
<dbReference type="Proteomes" id="UP000612362">
    <property type="component" value="Unassembled WGS sequence"/>
</dbReference>
<evidence type="ECO:0000313" key="3">
    <source>
        <dbReference type="Proteomes" id="UP000612362"/>
    </source>
</evidence>
<proteinExistence type="predicted"/>